<name>A0A564Y0S0_HYMDI</name>
<proteinExistence type="predicted"/>
<keyword evidence="2" id="KW-1185">Reference proteome</keyword>
<dbReference type="AlphaFoldDB" id="A0A564Y0S0"/>
<evidence type="ECO:0000313" key="1">
    <source>
        <dbReference type="EMBL" id="VUZ40847.1"/>
    </source>
</evidence>
<dbReference type="EMBL" id="CABIJS010000044">
    <property type="protein sequence ID" value="VUZ40847.1"/>
    <property type="molecule type" value="Genomic_DNA"/>
</dbReference>
<organism evidence="1 2">
    <name type="scientific">Hymenolepis diminuta</name>
    <name type="common">Rat tapeworm</name>
    <dbReference type="NCBI Taxonomy" id="6216"/>
    <lineage>
        <taxon>Eukaryota</taxon>
        <taxon>Metazoa</taxon>
        <taxon>Spiralia</taxon>
        <taxon>Lophotrochozoa</taxon>
        <taxon>Platyhelminthes</taxon>
        <taxon>Cestoda</taxon>
        <taxon>Eucestoda</taxon>
        <taxon>Cyclophyllidea</taxon>
        <taxon>Hymenolepididae</taxon>
        <taxon>Hymenolepis</taxon>
    </lineage>
</organism>
<sequence>MEICWFFVQEVAVTALGSYDAKLSVMSKPVYRFLCSHSACQTPLLRCLLIAFVPYLSLTQLNLHCDLINTFWPSQILVLCSVTVVHVVSCQPLVVTPTPTNSNDLC</sequence>
<protein>
    <submittedName>
        <fullName evidence="1">Uncharacterized protein</fullName>
    </submittedName>
</protein>
<evidence type="ECO:0000313" key="2">
    <source>
        <dbReference type="Proteomes" id="UP000321570"/>
    </source>
</evidence>
<accession>A0A564Y0S0</accession>
<gene>
    <name evidence="1" type="ORF">WMSIL1_LOCUS1820</name>
</gene>
<reference evidence="1 2" key="1">
    <citation type="submission" date="2019-07" db="EMBL/GenBank/DDBJ databases">
        <authorList>
            <person name="Jastrzebski P J."/>
            <person name="Paukszto L."/>
            <person name="Jastrzebski P J."/>
        </authorList>
    </citation>
    <scope>NUCLEOTIDE SEQUENCE [LARGE SCALE GENOMIC DNA]</scope>
    <source>
        <strain evidence="1 2">WMS-il1</strain>
    </source>
</reference>
<dbReference type="Proteomes" id="UP000321570">
    <property type="component" value="Unassembled WGS sequence"/>
</dbReference>